<sequence>MLEKILLYNVKNPQHIIKAASNMRIISGFINESDTDRTLAEIADDVRGISLSDAEGYQPQENKESLIVFCDVTDKHMDKLLFEMRQKSFDVSFKAVLTDTNKKWNIKQMLVEMRRERFEYMRRNMK</sequence>
<dbReference type="Pfam" id="PF12646">
    <property type="entry name" value="DUF3783"/>
    <property type="match status" value="1"/>
</dbReference>
<evidence type="ECO:0000313" key="1">
    <source>
        <dbReference type="EMBL" id="CUQ74616.1"/>
    </source>
</evidence>
<dbReference type="AlphaFoldDB" id="A0A174YRI1"/>
<proteinExistence type="predicted"/>
<organism evidence="1 2">
    <name type="scientific">Lachnospira eligens</name>
    <dbReference type="NCBI Taxonomy" id="39485"/>
    <lineage>
        <taxon>Bacteria</taxon>
        <taxon>Bacillati</taxon>
        <taxon>Bacillota</taxon>
        <taxon>Clostridia</taxon>
        <taxon>Lachnospirales</taxon>
        <taxon>Lachnospiraceae</taxon>
        <taxon>Lachnospira</taxon>
    </lineage>
</organism>
<accession>A0A174YRI1</accession>
<dbReference type="Proteomes" id="UP000095621">
    <property type="component" value="Unassembled WGS sequence"/>
</dbReference>
<dbReference type="OrthoDB" id="1049518at2"/>
<dbReference type="RefSeq" id="WP_055213933.1">
    <property type="nucleotide sequence ID" value="NZ_CZBU01000001.1"/>
</dbReference>
<dbReference type="EMBL" id="CZBU01000001">
    <property type="protein sequence ID" value="CUQ74616.1"/>
    <property type="molecule type" value="Genomic_DNA"/>
</dbReference>
<evidence type="ECO:0000313" key="2">
    <source>
        <dbReference type="Proteomes" id="UP000095621"/>
    </source>
</evidence>
<gene>
    <name evidence="1" type="ORF">ERS852490_00026</name>
</gene>
<dbReference type="InterPro" id="IPR016621">
    <property type="entry name" value="UCP014543"/>
</dbReference>
<reference evidence="1 2" key="1">
    <citation type="submission" date="2015-09" db="EMBL/GenBank/DDBJ databases">
        <authorList>
            <consortium name="Pathogen Informatics"/>
        </authorList>
    </citation>
    <scope>NUCLEOTIDE SEQUENCE [LARGE SCALE GENOMIC DNA]</scope>
    <source>
        <strain evidence="1 2">2789STDY5834875</strain>
    </source>
</reference>
<protein>
    <submittedName>
        <fullName evidence="1">Domain of uncharacterized function (DUF3783)</fullName>
    </submittedName>
</protein>
<name>A0A174YRI1_9FIRM</name>